<feature type="compositionally biased region" description="Low complexity" evidence="1">
    <location>
        <begin position="125"/>
        <end position="137"/>
    </location>
</feature>
<evidence type="ECO:0000256" key="1">
    <source>
        <dbReference type="SAM" id="MobiDB-lite"/>
    </source>
</evidence>
<reference evidence="2 3" key="1">
    <citation type="submission" date="2022-03" db="EMBL/GenBank/DDBJ databases">
        <authorList>
            <person name="Nunn A."/>
            <person name="Chopra R."/>
            <person name="Nunn A."/>
            <person name="Contreras Garrido A."/>
        </authorList>
    </citation>
    <scope>NUCLEOTIDE SEQUENCE [LARGE SCALE GENOMIC DNA]</scope>
</reference>
<dbReference type="EMBL" id="OU466858">
    <property type="protein sequence ID" value="CAH2046521.1"/>
    <property type="molecule type" value="Genomic_DNA"/>
</dbReference>
<keyword evidence="3" id="KW-1185">Reference proteome</keyword>
<feature type="region of interest" description="Disordered" evidence="1">
    <location>
        <begin position="1"/>
        <end position="20"/>
    </location>
</feature>
<protein>
    <recommendedName>
        <fullName evidence="4">Reverse transcriptase zinc-binding domain-containing protein</fullName>
    </recommendedName>
</protein>
<evidence type="ECO:0000313" key="2">
    <source>
        <dbReference type="EMBL" id="CAH2046521.1"/>
    </source>
</evidence>
<organism evidence="2 3">
    <name type="scientific">Thlaspi arvense</name>
    <name type="common">Field penny-cress</name>
    <dbReference type="NCBI Taxonomy" id="13288"/>
    <lineage>
        <taxon>Eukaryota</taxon>
        <taxon>Viridiplantae</taxon>
        <taxon>Streptophyta</taxon>
        <taxon>Embryophyta</taxon>
        <taxon>Tracheophyta</taxon>
        <taxon>Spermatophyta</taxon>
        <taxon>Magnoliopsida</taxon>
        <taxon>eudicotyledons</taxon>
        <taxon>Gunneridae</taxon>
        <taxon>Pentapetalae</taxon>
        <taxon>rosids</taxon>
        <taxon>malvids</taxon>
        <taxon>Brassicales</taxon>
        <taxon>Brassicaceae</taxon>
        <taxon>Thlaspideae</taxon>
        <taxon>Thlaspi</taxon>
    </lineage>
</organism>
<feature type="compositionally biased region" description="Basic and acidic residues" evidence="1">
    <location>
        <begin position="175"/>
        <end position="184"/>
    </location>
</feature>
<dbReference type="AlphaFoldDB" id="A0AAU9RPR9"/>
<feature type="region of interest" description="Disordered" evidence="1">
    <location>
        <begin position="125"/>
        <end position="144"/>
    </location>
</feature>
<dbReference type="Proteomes" id="UP000836841">
    <property type="component" value="Chromosome 2"/>
</dbReference>
<feature type="compositionally biased region" description="Basic residues" evidence="1">
    <location>
        <begin position="164"/>
        <end position="174"/>
    </location>
</feature>
<sequence>MNSTSSPVKAPVHSVPPPQPINVVASSSVPPGFSPLFSGLRPEEHQMAIQYVSHSDATKRQARILRVEQSLDPSFAEQSTRMPQTTHNLLKGKGHSRIKRLREKSLQSYLLPPLFLKRWRKTNPSKSSYQEVSSSSSPIAATGSRMGYSSESFLAGARDDGKKPRWRPNKWKRNKSQDGKHQENGVETSARDAITACVINPKRNAEMNVGRYRGGYKIWLDDCLTDETCPLIDRISRCRKELAKKKKTGNLSHDLSDLIDGPTARWNIMRLRQAFSHQDVERILLINPDLTRQDKLIWGFTKDGQYIAQSGYRLLENILDQQHHHQSTLTTIEEQLWSNLWKIQAPPKLKHYQELWRTCKACQLHTESICHVLFGCSIVKATWEISNFPLPPQADGWLRCNGVSMSETYNSAPTISKWEKPPSGMLKYNFDASWILPNRNCGVAWLVRDHIGEILLHSRYAYSAIPTTCEAEILSSRVASHHETEKYHSRIFIGATKRSHAIPFYLFPQFHEIIDQIYHHLHSLELHR</sequence>
<feature type="region of interest" description="Disordered" evidence="1">
    <location>
        <begin position="152"/>
        <end position="188"/>
    </location>
</feature>
<proteinExistence type="predicted"/>
<evidence type="ECO:0000313" key="3">
    <source>
        <dbReference type="Proteomes" id="UP000836841"/>
    </source>
</evidence>
<evidence type="ECO:0008006" key="4">
    <source>
        <dbReference type="Google" id="ProtNLM"/>
    </source>
</evidence>
<gene>
    <name evidence="2" type="ORF">TAV2_LOCUS7157</name>
</gene>
<accession>A0AAU9RPR9</accession>
<name>A0AAU9RPR9_THLAR</name>